<dbReference type="OMA" id="CHMASPI"/>
<dbReference type="AlphaFoldDB" id="A0A1Q9D2L3"/>
<evidence type="ECO:0000259" key="2">
    <source>
        <dbReference type="Pfam" id="PF01408"/>
    </source>
</evidence>
<feature type="domain" description="Gfo/Idh/MocA-like oxidoreductase N-terminal" evidence="2">
    <location>
        <begin position="12"/>
        <end position="157"/>
    </location>
</feature>
<evidence type="ECO:0000256" key="1">
    <source>
        <dbReference type="ARBA" id="ARBA00010928"/>
    </source>
</evidence>
<evidence type="ECO:0000313" key="5">
    <source>
        <dbReference type="Proteomes" id="UP000186817"/>
    </source>
</evidence>
<dbReference type="EMBL" id="LSRX01000761">
    <property type="protein sequence ID" value="OLP89412.1"/>
    <property type="molecule type" value="Genomic_DNA"/>
</dbReference>
<reference evidence="4 5" key="1">
    <citation type="submission" date="2016-02" db="EMBL/GenBank/DDBJ databases">
        <title>Genome analysis of coral dinoflagellate symbionts highlights evolutionary adaptations to a symbiotic lifestyle.</title>
        <authorList>
            <person name="Aranda M."/>
            <person name="Li Y."/>
            <person name="Liew Y.J."/>
            <person name="Baumgarten S."/>
            <person name="Simakov O."/>
            <person name="Wilson M."/>
            <person name="Piel J."/>
            <person name="Ashoor H."/>
            <person name="Bougouffa S."/>
            <person name="Bajic V.B."/>
            <person name="Ryu T."/>
            <person name="Ravasi T."/>
            <person name="Bayer T."/>
            <person name="Micklem G."/>
            <person name="Kim H."/>
            <person name="Bhak J."/>
            <person name="Lajeunesse T.C."/>
            <person name="Voolstra C.R."/>
        </authorList>
    </citation>
    <scope>NUCLEOTIDE SEQUENCE [LARGE SCALE GENOMIC DNA]</scope>
    <source>
        <strain evidence="4 5">CCMP2467</strain>
    </source>
</reference>
<dbReference type="InterPro" id="IPR055170">
    <property type="entry name" value="GFO_IDH_MocA-like_dom"/>
</dbReference>
<dbReference type="SUPFAM" id="SSF55347">
    <property type="entry name" value="Glyceraldehyde-3-phosphate dehydrogenase-like, C-terminal domain"/>
    <property type="match status" value="1"/>
</dbReference>
<dbReference type="PANTHER" id="PTHR43377:SF1">
    <property type="entry name" value="BILIVERDIN REDUCTASE A"/>
    <property type="match status" value="1"/>
</dbReference>
<sequence>MPDPSVARRHARIAVIGAGWWSQGWHLPHLSRNPRAEISAIVEPCDAPRRLLASQVPDDRSFVTGTLNPDMKTLEELKSIYAVPIFKTFDEFLLSPAAASTDGVVVATSHSSHAEIGLKSLAAGFHVFMEKPMTTDPIEASSLARAAAKQDKVFLVNNTANFRDSAQKVREVVASKVGTVKFAQGFMACPLLWLFENPENEGWVRPTGTMEGNGFGWGQMSHALAWLYYVTELEPTSVYCNMVKSEKTGADIFDTAVIQCLGGAVLNVQGTASLPFKSYASSTKQIDMKIFGSDGVVTYSGEDMHPASGGLKVQLHDGSEHQVPGFYFENYDSEGDGPESLHAFIHGCLGEPFTNAADVLLGKKVVDTIHAMYRSAQSGHTETIAAEKAMLC</sequence>
<dbReference type="PANTHER" id="PTHR43377">
    <property type="entry name" value="BILIVERDIN REDUCTASE A"/>
    <property type="match status" value="1"/>
</dbReference>
<evidence type="ECO:0000259" key="3">
    <source>
        <dbReference type="Pfam" id="PF22725"/>
    </source>
</evidence>
<gene>
    <name evidence="4" type="primary">pht4</name>
    <name evidence="4" type="ORF">AK812_SmicGene29128</name>
</gene>
<dbReference type="Pfam" id="PF01408">
    <property type="entry name" value="GFO_IDH_MocA"/>
    <property type="match status" value="1"/>
</dbReference>
<dbReference type="Pfam" id="PF22725">
    <property type="entry name" value="GFO_IDH_MocA_C3"/>
    <property type="match status" value="1"/>
</dbReference>
<dbReference type="InterPro" id="IPR036291">
    <property type="entry name" value="NAD(P)-bd_dom_sf"/>
</dbReference>
<proteinExistence type="inferred from homology"/>
<dbReference type="InterPro" id="IPR051450">
    <property type="entry name" value="Gfo/Idh/MocA_Oxidoreductases"/>
</dbReference>
<organism evidence="4 5">
    <name type="scientific">Symbiodinium microadriaticum</name>
    <name type="common">Dinoflagellate</name>
    <name type="synonym">Zooxanthella microadriatica</name>
    <dbReference type="NCBI Taxonomy" id="2951"/>
    <lineage>
        <taxon>Eukaryota</taxon>
        <taxon>Sar</taxon>
        <taxon>Alveolata</taxon>
        <taxon>Dinophyceae</taxon>
        <taxon>Suessiales</taxon>
        <taxon>Symbiodiniaceae</taxon>
        <taxon>Symbiodinium</taxon>
    </lineage>
</organism>
<feature type="domain" description="GFO/IDH/MocA-like oxidoreductase" evidence="3">
    <location>
        <begin position="167"/>
        <end position="297"/>
    </location>
</feature>
<accession>A0A1Q9D2L3</accession>
<dbReference type="SUPFAM" id="SSF51735">
    <property type="entry name" value="NAD(P)-binding Rossmann-fold domains"/>
    <property type="match status" value="1"/>
</dbReference>
<name>A0A1Q9D2L3_SYMMI</name>
<dbReference type="OrthoDB" id="446809at2759"/>
<evidence type="ECO:0000313" key="4">
    <source>
        <dbReference type="EMBL" id="OLP89412.1"/>
    </source>
</evidence>
<keyword evidence="5" id="KW-1185">Reference proteome</keyword>
<comment type="similarity">
    <text evidence="1">Belongs to the Gfo/Idh/MocA family.</text>
</comment>
<dbReference type="Proteomes" id="UP000186817">
    <property type="component" value="Unassembled WGS sequence"/>
</dbReference>
<comment type="caution">
    <text evidence="4">The sequence shown here is derived from an EMBL/GenBank/DDBJ whole genome shotgun (WGS) entry which is preliminary data.</text>
</comment>
<protein>
    <submittedName>
        <fullName evidence="4">Putative 4,5-dihydroxyphthalate dehydrogenase</fullName>
    </submittedName>
</protein>
<dbReference type="Gene3D" id="3.40.50.720">
    <property type="entry name" value="NAD(P)-binding Rossmann-like Domain"/>
    <property type="match status" value="1"/>
</dbReference>
<dbReference type="InterPro" id="IPR000683">
    <property type="entry name" value="Gfo/Idh/MocA-like_OxRdtase_N"/>
</dbReference>
<dbReference type="GO" id="GO:0000166">
    <property type="term" value="F:nucleotide binding"/>
    <property type="evidence" value="ECO:0007669"/>
    <property type="project" value="InterPro"/>
</dbReference>
<dbReference type="Gene3D" id="3.30.360.10">
    <property type="entry name" value="Dihydrodipicolinate Reductase, domain 2"/>
    <property type="match status" value="1"/>
</dbReference>